<accession>A0A1C6T4K7</accession>
<gene>
    <name evidence="2" type="ORF">GA0074692_4368</name>
</gene>
<feature type="transmembrane region" description="Helical" evidence="1">
    <location>
        <begin position="102"/>
        <end position="128"/>
    </location>
</feature>
<evidence type="ECO:0000313" key="2">
    <source>
        <dbReference type="EMBL" id="SCL36502.1"/>
    </source>
</evidence>
<protein>
    <submittedName>
        <fullName evidence="2">Uncharacterized protein</fullName>
    </submittedName>
</protein>
<dbReference type="STRING" id="145854.GA0074692_4368"/>
<evidence type="ECO:0000313" key="3">
    <source>
        <dbReference type="Proteomes" id="UP000198959"/>
    </source>
</evidence>
<organism evidence="2 3">
    <name type="scientific">Micromonospora pallida</name>
    <dbReference type="NCBI Taxonomy" id="145854"/>
    <lineage>
        <taxon>Bacteria</taxon>
        <taxon>Bacillati</taxon>
        <taxon>Actinomycetota</taxon>
        <taxon>Actinomycetes</taxon>
        <taxon>Micromonosporales</taxon>
        <taxon>Micromonosporaceae</taxon>
        <taxon>Micromonospora</taxon>
    </lineage>
</organism>
<proteinExistence type="predicted"/>
<feature type="transmembrane region" description="Helical" evidence="1">
    <location>
        <begin position="176"/>
        <end position="194"/>
    </location>
</feature>
<dbReference type="AlphaFoldDB" id="A0A1C6T4K7"/>
<feature type="transmembrane region" description="Helical" evidence="1">
    <location>
        <begin position="55"/>
        <end position="75"/>
    </location>
</feature>
<feature type="transmembrane region" description="Helical" evidence="1">
    <location>
        <begin position="228"/>
        <end position="248"/>
    </location>
</feature>
<dbReference type="EMBL" id="FMHW01000002">
    <property type="protein sequence ID" value="SCL36502.1"/>
    <property type="molecule type" value="Genomic_DNA"/>
</dbReference>
<feature type="transmembrane region" description="Helical" evidence="1">
    <location>
        <begin position="28"/>
        <end position="46"/>
    </location>
</feature>
<dbReference type="RefSeq" id="WP_091646959.1">
    <property type="nucleotide sequence ID" value="NZ_FMHW01000002.1"/>
</dbReference>
<dbReference type="OrthoDB" id="8478704at2"/>
<reference evidence="3" key="1">
    <citation type="submission" date="2016-06" db="EMBL/GenBank/DDBJ databases">
        <authorList>
            <person name="Varghese N."/>
            <person name="Submissions Spin"/>
        </authorList>
    </citation>
    <scope>NUCLEOTIDE SEQUENCE [LARGE SCALE GENOMIC DNA]</scope>
    <source>
        <strain evidence="3">DSM 43817</strain>
    </source>
</reference>
<feature type="transmembrane region" description="Helical" evidence="1">
    <location>
        <begin position="206"/>
        <end position="222"/>
    </location>
</feature>
<dbReference type="Proteomes" id="UP000198959">
    <property type="component" value="Unassembled WGS sequence"/>
</dbReference>
<keyword evidence="1" id="KW-0472">Membrane</keyword>
<sequence>MLAVAFGAPVSAEFLQAYLPSTGDVPMLLVSLLILAPLYGGAALLIREVAVRRGLGWTGVLLLAAAFGVAMPGLVDLSLFVEHRDDVAYWDELRQGTLVAELGIAVFPTTSWVAGHVFMSVSAPLAVLDTLAPRHRGRPLLGPVGIVVTAALCVLAALLIRNDTVRLYGQPGPTRNLVVLTAVVMLVALALTRVGRPVDTGSRRPVPIWSLTLIGAVGMFSIDMLPATWIGVTVLAVLLVAAAILLRWCSRVTAWSSKQVGALAAGATVGRTLIGFLAPPPDGVSLAGKLSQNALLLAAVLGLAWLVTHHRPALTDSPPTALRPTR</sequence>
<name>A0A1C6T4K7_9ACTN</name>
<evidence type="ECO:0000256" key="1">
    <source>
        <dbReference type="SAM" id="Phobius"/>
    </source>
</evidence>
<feature type="transmembrane region" description="Helical" evidence="1">
    <location>
        <begin position="140"/>
        <end position="160"/>
    </location>
</feature>
<keyword evidence="3" id="KW-1185">Reference proteome</keyword>
<keyword evidence="1" id="KW-1133">Transmembrane helix</keyword>
<keyword evidence="1" id="KW-0812">Transmembrane</keyword>